<reference evidence="2" key="2">
    <citation type="submission" date="2015-01" db="EMBL/GenBank/DDBJ databases">
        <title>Evolutionary Origins and Diversification of the Mycorrhizal Mutualists.</title>
        <authorList>
            <consortium name="DOE Joint Genome Institute"/>
            <consortium name="Mycorrhizal Genomics Consortium"/>
            <person name="Kohler A."/>
            <person name="Kuo A."/>
            <person name="Nagy L.G."/>
            <person name="Floudas D."/>
            <person name="Copeland A."/>
            <person name="Barry K.W."/>
            <person name="Cichocki N."/>
            <person name="Veneault-Fourrey C."/>
            <person name="LaButti K."/>
            <person name="Lindquist E.A."/>
            <person name="Lipzen A."/>
            <person name="Lundell T."/>
            <person name="Morin E."/>
            <person name="Murat C."/>
            <person name="Riley R."/>
            <person name="Ohm R."/>
            <person name="Sun H."/>
            <person name="Tunlid A."/>
            <person name="Henrissat B."/>
            <person name="Grigoriev I.V."/>
            <person name="Hibbett D.S."/>
            <person name="Martin F."/>
        </authorList>
    </citation>
    <scope>NUCLEOTIDE SEQUENCE [LARGE SCALE GENOMIC DNA]</scope>
    <source>
        <strain evidence="2">UH-Slu-Lm8-n1</strain>
    </source>
</reference>
<dbReference type="InParanoid" id="A0A0D0BB58"/>
<organism evidence="1 2">
    <name type="scientific">Suillus luteus UH-Slu-Lm8-n1</name>
    <dbReference type="NCBI Taxonomy" id="930992"/>
    <lineage>
        <taxon>Eukaryota</taxon>
        <taxon>Fungi</taxon>
        <taxon>Dikarya</taxon>
        <taxon>Basidiomycota</taxon>
        <taxon>Agaricomycotina</taxon>
        <taxon>Agaricomycetes</taxon>
        <taxon>Agaricomycetidae</taxon>
        <taxon>Boletales</taxon>
        <taxon>Suillineae</taxon>
        <taxon>Suillaceae</taxon>
        <taxon>Suillus</taxon>
    </lineage>
</organism>
<dbReference type="HOGENOM" id="CLU_1887133_0_0_1"/>
<protein>
    <submittedName>
        <fullName evidence="1">Uncharacterized protein</fullName>
    </submittedName>
</protein>
<proteinExistence type="predicted"/>
<dbReference type="EMBL" id="KN835289">
    <property type="protein sequence ID" value="KIK40813.1"/>
    <property type="molecule type" value="Genomic_DNA"/>
</dbReference>
<gene>
    <name evidence="1" type="ORF">CY34DRAFT_244407</name>
</gene>
<accession>A0A0D0BB58</accession>
<name>A0A0D0BB58_9AGAM</name>
<dbReference type="Proteomes" id="UP000054485">
    <property type="component" value="Unassembled WGS sequence"/>
</dbReference>
<evidence type="ECO:0000313" key="1">
    <source>
        <dbReference type="EMBL" id="KIK40813.1"/>
    </source>
</evidence>
<evidence type="ECO:0000313" key="2">
    <source>
        <dbReference type="Proteomes" id="UP000054485"/>
    </source>
</evidence>
<sequence length="135" mass="15249">MPQKNSQALGENKGHSWRAYTPGRFKGSISCLVEHSKHGVQTSHSCQQLQDETQRGYALRVRGHFKNYGLSIYVETTPTPAMSMGLVHARSCCSTCHFCLALNTPSPFLWTRSRIGREEERLWTRRLGLVACPDL</sequence>
<keyword evidence="2" id="KW-1185">Reference proteome</keyword>
<dbReference type="AlphaFoldDB" id="A0A0D0BB58"/>
<reference evidence="1 2" key="1">
    <citation type="submission" date="2014-04" db="EMBL/GenBank/DDBJ databases">
        <authorList>
            <consortium name="DOE Joint Genome Institute"/>
            <person name="Kuo A."/>
            <person name="Ruytinx J."/>
            <person name="Rineau F."/>
            <person name="Colpaert J."/>
            <person name="Kohler A."/>
            <person name="Nagy L.G."/>
            <person name="Floudas D."/>
            <person name="Copeland A."/>
            <person name="Barry K.W."/>
            <person name="Cichocki N."/>
            <person name="Veneault-Fourrey C."/>
            <person name="LaButti K."/>
            <person name="Lindquist E.A."/>
            <person name="Lipzen A."/>
            <person name="Lundell T."/>
            <person name="Morin E."/>
            <person name="Murat C."/>
            <person name="Sun H."/>
            <person name="Tunlid A."/>
            <person name="Henrissat B."/>
            <person name="Grigoriev I.V."/>
            <person name="Hibbett D.S."/>
            <person name="Martin F."/>
            <person name="Nordberg H.P."/>
            <person name="Cantor M.N."/>
            <person name="Hua S.X."/>
        </authorList>
    </citation>
    <scope>NUCLEOTIDE SEQUENCE [LARGE SCALE GENOMIC DNA]</scope>
    <source>
        <strain evidence="1 2">UH-Slu-Lm8-n1</strain>
    </source>
</reference>